<evidence type="ECO:0000313" key="1">
    <source>
        <dbReference type="EMBL" id="SPD02899.1"/>
    </source>
</evidence>
<reference evidence="1" key="1">
    <citation type="submission" date="2018-02" db="EMBL/GenBank/DDBJ databases">
        <authorList>
            <person name="Cohen D.B."/>
            <person name="Kent A.D."/>
        </authorList>
    </citation>
    <scope>NUCLEOTIDE SEQUENCE</scope>
</reference>
<proteinExistence type="predicted"/>
<organism evidence="1">
    <name type="scientific">Fagus sylvatica</name>
    <name type="common">Beechnut</name>
    <dbReference type="NCBI Taxonomy" id="28930"/>
    <lineage>
        <taxon>Eukaryota</taxon>
        <taxon>Viridiplantae</taxon>
        <taxon>Streptophyta</taxon>
        <taxon>Embryophyta</taxon>
        <taxon>Tracheophyta</taxon>
        <taxon>Spermatophyta</taxon>
        <taxon>Magnoliopsida</taxon>
        <taxon>eudicotyledons</taxon>
        <taxon>Gunneridae</taxon>
        <taxon>Pentapetalae</taxon>
        <taxon>rosids</taxon>
        <taxon>fabids</taxon>
        <taxon>Fagales</taxon>
        <taxon>Fagaceae</taxon>
        <taxon>Fagus</taxon>
    </lineage>
</organism>
<protein>
    <submittedName>
        <fullName evidence="1">Uncharacterized protein</fullName>
    </submittedName>
</protein>
<name>A0A2N9GU14_FAGSY</name>
<dbReference type="AlphaFoldDB" id="A0A2N9GU14"/>
<accession>A0A2N9GU14</accession>
<sequence length="311" mass="34086">MWISDLDLNSLTPLVIIGGSWFGSRSLSTLLGLVLDPLVVLGSLRSLQSLESPSHHFDVIETSLWFSISRWFSMMKLFSVFPNHSERMVRAIVNLFILLVWATEVCYSYSKIGLAPHQSANPSSSSMVALGYTCLRSSSSPRVIDSRASNHMTVPTPALVESSLLLPPSTMRSIDPPLPHSVSDLDLPIVIRKVSIVSRFMTSPQVPNMNAVIRIPKYLKNAPSHGSDLVTWRSKKQLVVAYSALTNLAQLLRCHKHPRQKTISCVAAKVPSETTTPHQHNTNFPVLSVTPQVASPQPPCPPAPLITAIGT</sequence>
<gene>
    <name evidence="1" type="ORF">FSB_LOCUS30781</name>
</gene>
<dbReference type="EMBL" id="OIVN01002348">
    <property type="protein sequence ID" value="SPD02899.1"/>
    <property type="molecule type" value="Genomic_DNA"/>
</dbReference>